<feature type="non-terminal residue" evidence="3">
    <location>
        <position position="1"/>
    </location>
</feature>
<sequence>LGPETQLNNRDKFSGLGPETQLNSGDKLGSSVVAKISPKSKKSSTSKPCFTPPIKQPSANGVPHLSPTIGYPSCPTPLRVPSASPNIYPSSREKFELPRDNIGALDLSLTHRQEVVHHDPPFKSSSRHVANPPVLDKLCRPPLCLSGPAKLPLKMPPPPVPHSNTYSRKGDIGRNHRYRSGTLTVINPDPNSYRPKIVIKNLDPRPDHSHHNHRT</sequence>
<proteinExistence type="predicted"/>
<dbReference type="GeneID" id="111084722"/>
<reference evidence="3" key="1">
    <citation type="submission" date="2025-08" db="UniProtKB">
        <authorList>
            <consortium name="RefSeq"/>
        </authorList>
    </citation>
    <scope>IDENTIFICATION</scope>
    <source>
        <tissue evidence="3">Muscle</tissue>
    </source>
</reference>
<feature type="region of interest" description="Disordered" evidence="1">
    <location>
        <begin position="1"/>
        <end position="73"/>
    </location>
</feature>
<gene>
    <name evidence="3" type="primary">LOC111084722</name>
</gene>
<evidence type="ECO:0000313" key="3">
    <source>
        <dbReference type="RefSeq" id="XP_022237027.1"/>
    </source>
</evidence>
<accession>A0ABM1S072</accession>
<evidence type="ECO:0000313" key="2">
    <source>
        <dbReference type="Proteomes" id="UP000694941"/>
    </source>
</evidence>
<name>A0ABM1S072_LIMPO</name>
<keyword evidence="2" id="KW-1185">Reference proteome</keyword>
<protein>
    <submittedName>
        <fullName evidence="3">Uncharacterized protein LOC111084722</fullName>
    </submittedName>
</protein>
<evidence type="ECO:0000256" key="1">
    <source>
        <dbReference type="SAM" id="MobiDB-lite"/>
    </source>
</evidence>
<feature type="region of interest" description="Disordered" evidence="1">
    <location>
        <begin position="154"/>
        <end position="215"/>
    </location>
</feature>
<dbReference type="RefSeq" id="XP_022237027.1">
    <property type="nucleotide sequence ID" value="XM_022381319.1"/>
</dbReference>
<organism evidence="2 3">
    <name type="scientific">Limulus polyphemus</name>
    <name type="common">Atlantic horseshoe crab</name>
    <dbReference type="NCBI Taxonomy" id="6850"/>
    <lineage>
        <taxon>Eukaryota</taxon>
        <taxon>Metazoa</taxon>
        <taxon>Ecdysozoa</taxon>
        <taxon>Arthropoda</taxon>
        <taxon>Chelicerata</taxon>
        <taxon>Merostomata</taxon>
        <taxon>Xiphosura</taxon>
        <taxon>Limulidae</taxon>
        <taxon>Limulus</taxon>
    </lineage>
</organism>
<dbReference type="Proteomes" id="UP000694941">
    <property type="component" value="Unplaced"/>
</dbReference>